<dbReference type="Proteomes" id="UP000536909">
    <property type="component" value="Unassembled WGS sequence"/>
</dbReference>
<dbReference type="EMBL" id="VBRC01000004">
    <property type="protein sequence ID" value="TLK29046.1"/>
    <property type="molecule type" value="Genomic_DNA"/>
</dbReference>
<evidence type="ECO:0000313" key="2">
    <source>
        <dbReference type="EMBL" id="TLK29046.1"/>
    </source>
</evidence>
<proteinExistence type="predicted"/>
<sequence length="185" mass="19894">MARTLHLIKHARPRIVPGVPAHDWQLAPGALDGIPALAARLVPPAELVVSSEEGKAKATAQALAARLGVPCRSMLGLHEQLRYTAPYRENAADFQADLRRFFLHPAELVFGEESADDARTRFANAVQAVMLAHTQERVAIVAHGTVISLLIAGANGLDPLPLWTSLGLLEALTVDWPGLKLRAEA</sequence>
<dbReference type="SUPFAM" id="SSF53254">
    <property type="entry name" value="Phosphoglycerate mutase-like"/>
    <property type="match status" value="1"/>
</dbReference>
<dbReference type="InterPro" id="IPR029033">
    <property type="entry name" value="His_PPase_superfam"/>
</dbReference>
<dbReference type="EMBL" id="JACHFV010000005">
    <property type="protein sequence ID" value="MBB5294753.1"/>
    <property type="molecule type" value="Genomic_DNA"/>
</dbReference>
<dbReference type="AlphaFoldDB" id="A0AAJ5JZ30"/>
<keyword evidence="4" id="KW-1185">Reference proteome</keyword>
<organism evidence="2 3">
    <name type="scientific">Deinococcus metallilatus</name>
    <dbReference type="NCBI Taxonomy" id="1211322"/>
    <lineage>
        <taxon>Bacteria</taxon>
        <taxon>Thermotogati</taxon>
        <taxon>Deinococcota</taxon>
        <taxon>Deinococci</taxon>
        <taxon>Deinococcales</taxon>
        <taxon>Deinococcaceae</taxon>
        <taxon>Deinococcus</taxon>
    </lineage>
</organism>
<comment type="caution">
    <text evidence="2">The sequence shown here is derived from an EMBL/GenBank/DDBJ whole genome shotgun (WGS) entry which is preliminary data.</text>
</comment>
<name>A0AAJ5JZ30_9DEIO</name>
<dbReference type="Proteomes" id="UP000308000">
    <property type="component" value="Unassembled WGS sequence"/>
</dbReference>
<evidence type="ECO:0000313" key="4">
    <source>
        <dbReference type="Proteomes" id="UP000536909"/>
    </source>
</evidence>
<dbReference type="Gene3D" id="3.40.50.1240">
    <property type="entry name" value="Phosphoglycerate mutase-like"/>
    <property type="match status" value="1"/>
</dbReference>
<reference evidence="2 3" key="1">
    <citation type="submission" date="2019-04" db="EMBL/GenBank/DDBJ databases">
        <title>Deinococcus metalilatus MA1002 mutant No.5.</title>
        <authorList>
            <person name="Park W."/>
            <person name="Park C."/>
        </authorList>
    </citation>
    <scope>NUCLEOTIDE SEQUENCE [LARGE SCALE GENOMIC DNA]</scope>
    <source>
        <strain evidence="2 3">MA1002-m5</strain>
    </source>
</reference>
<evidence type="ECO:0000313" key="1">
    <source>
        <dbReference type="EMBL" id="MBB5294753.1"/>
    </source>
</evidence>
<dbReference type="RefSeq" id="WP_129119849.1">
    <property type="nucleotide sequence ID" value="NZ_BSUI01000017.1"/>
</dbReference>
<dbReference type="InterPro" id="IPR013078">
    <property type="entry name" value="His_Pase_superF_clade-1"/>
</dbReference>
<dbReference type="Pfam" id="PF00300">
    <property type="entry name" value="His_Phos_1"/>
    <property type="match status" value="1"/>
</dbReference>
<reference evidence="1 4" key="2">
    <citation type="submission" date="2020-08" db="EMBL/GenBank/DDBJ databases">
        <title>Genomic Encyclopedia of Type Strains, Phase IV (KMG-IV): sequencing the most valuable type-strain genomes for metagenomic binning, comparative biology and taxonomic classification.</title>
        <authorList>
            <person name="Goeker M."/>
        </authorList>
    </citation>
    <scope>NUCLEOTIDE SEQUENCE [LARGE SCALE GENOMIC DNA]</scope>
    <source>
        <strain evidence="1 4">DSM 105434</strain>
    </source>
</reference>
<protein>
    <submittedName>
        <fullName evidence="1">Broad specificity phosphatase PhoE</fullName>
    </submittedName>
    <submittedName>
        <fullName evidence="2">Histidine phosphatase family protein</fullName>
    </submittedName>
</protein>
<evidence type="ECO:0000313" key="3">
    <source>
        <dbReference type="Proteomes" id="UP000308000"/>
    </source>
</evidence>
<accession>A0AAJ5JZ30</accession>
<gene>
    <name evidence="2" type="ORF">FCS05_07790</name>
    <name evidence="1" type="ORF">HNQ10_001574</name>
</gene>